<dbReference type="KEGG" id="mcad:Pan265_00680"/>
<sequence>MTPRLYQDLAHLWPCLSPPEDYTAEAQIIHDLLTEHFGDRRLNLLELGAGGGHTLYHLKHHHNCTASDLSPEMLAQCQALNPEVPTIVADMRSAQLNQTFDAILIHDAIDYLLSIDDINQTLRTAHDHLRPNGLLLVAPTETADTFEHASATDRHTTDTHDYALTSTLERPHTPHTFRLTLDITITDRATQAAEHITDHHTCGLFPRSAWLEQLHDAGFVATPRETQLTWTLFHAVRP</sequence>
<feature type="domain" description="Methyltransferase" evidence="3">
    <location>
        <begin position="45"/>
        <end position="133"/>
    </location>
</feature>
<evidence type="ECO:0000259" key="3">
    <source>
        <dbReference type="Pfam" id="PF13649"/>
    </source>
</evidence>
<dbReference type="OrthoDB" id="9804312at2"/>
<name>A0A518BTE3_9BACT</name>
<proteinExistence type="predicted"/>
<dbReference type="PANTHER" id="PTHR43861:SF1">
    <property type="entry name" value="TRANS-ACONITATE 2-METHYLTRANSFERASE"/>
    <property type="match status" value="1"/>
</dbReference>
<dbReference type="EC" id="2.1.1.234" evidence="4"/>
<dbReference type="RefSeq" id="WP_145444270.1">
    <property type="nucleotide sequence ID" value="NZ_CP036280.1"/>
</dbReference>
<dbReference type="InterPro" id="IPR029063">
    <property type="entry name" value="SAM-dependent_MTases_sf"/>
</dbReference>
<keyword evidence="2 4" id="KW-0808">Transferase</keyword>
<evidence type="ECO:0000256" key="2">
    <source>
        <dbReference type="ARBA" id="ARBA00022679"/>
    </source>
</evidence>
<dbReference type="Gene3D" id="3.40.50.150">
    <property type="entry name" value="Vaccinia Virus protein VP39"/>
    <property type="match status" value="1"/>
</dbReference>
<dbReference type="EMBL" id="CP036280">
    <property type="protein sequence ID" value="QDU70246.1"/>
    <property type="molecule type" value="Genomic_DNA"/>
</dbReference>
<dbReference type="SUPFAM" id="SSF53335">
    <property type="entry name" value="S-adenosyl-L-methionine-dependent methyltransferases"/>
    <property type="match status" value="1"/>
</dbReference>
<evidence type="ECO:0000256" key="1">
    <source>
        <dbReference type="ARBA" id="ARBA00022603"/>
    </source>
</evidence>
<dbReference type="CDD" id="cd02440">
    <property type="entry name" value="AdoMet_MTases"/>
    <property type="match status" value="1"/>
</dbReference>
<dbReference type="GO" id="GO:0032259">
    <property type="term" value="P:methylation"/>
    <property type="evidence" value="ECO:0007669"/>
    <property type="project" value="UniProtKB-KW"/>
</dbReference>
<dbReference type="Proteomes" id="UP000320386">
    <property type="component" value="Chromosome"/>
</dbReference>
<protein>
    <submittedName>
        <fullName evidence="4">dTDP-3-amino-3,4, 6-trideoxy-alpha-D-glucopyranose</fullName>
        <ecNumber evidence="4">2.1.1.234</ecNumber>
    </submittedName>
</protein>
<organism evidence="4 5">
    <name type="scientific">Mucisphaera calidilacus</name>
    <dbReference type="NCBI Taxonomy" id="2527982"/>
    <lineage>
        <taxon>Bacteria</taxon>
        <taxon>Pseudomonadati</taxon>
        <taxon>Planctomycetota</taxon>
        <taxon>Phycisphaerae</taxon>
        <taxon>Phycisphaerales</taxon>
        <taxon>Phycisphaeraceae</taxon>
        <taxon>Mucisphaera</taxon>
    </lineage>
</organism>
<evidence type="ECO:0000313" key="4">
    <source>
        <dbReference type="EMBL" id="QDU70246.1"/>
    </source>
</evidence>
<accession>A0A518BTE3</accession>
<dbReference type="Gene3D" id="2.20.130.10">
    <property type="entry name" value="CAC2371-like domains"/>
    <property type="match status" value="1"/>
</dbReference>
<gene>
    <name evidence="4" type="primary">desVI</name>
    <name evidence="4" type="ORF">Pan265_00680</name>
</gene>
<dbReference type="PANTHER" id="PTHR43861">
    <property type="entry name" value="TRANS-ACONITATE 2-METHYLTRANSFERASE-RELATED"/>
    <property type="match status" value="1"/>
</dbReference>
<dbReference type="Pfam" id="PF13649">
    <property type="entry name" value="Methyltransf_25"/>
    <property type="match status" value="1"/>
</dbReference>
<dbReference type="AlphaFoldDB" id="A0A518BTE3"/>
<keyword evidence="1 4" id="KW-0489">Methyltransferase</keyword>
<keyword evidence="5" id="KW-1185">Reference proteome</keyword>
<evidence type="ECO:0000313" key="5">
    <source>
        <dbReference type="Proteomes" id="UP000320386"/>
    </source>
</evidence>
<dbReference type="InterPro" id="IPR041698">
    <property type="entry name" value="Methyltransf_25"/>
</dbReference>
<reference evidence="4 5" key="1">
    <citation type="submission" date="2019-02" db="EMBL/GenBank/DDBJ databases">
        <title>Deep-cultivation of Planctomycetes and their phenomic and genomic characterization uncovers novel biology.</title>
        <authorList>
            <person name="Wiegand S."/>
            <person name="Jogler M."/>
            <person name="Boedeker C."/>
            <person name="Pinto D."/>
            <person name="Vollmers J."/>
            <person name="Rivas-Marin E."/>
            <person name="Kohn T."/>
            <person name="Peeters S.H."/>
            <person name="Heuer A."/>
            <person name="Rast P."/>
            <person name="Oberbeckmann S."/>
            <person name="Bunk B."/>
            <person name="Jeske O."/>
            <person name="Meyerdierks A."/>
            <person name="Storesund J.E."/>
            <person name="Kallscheuer N."/>
            <person name="Luecker S."/>
            <person name="Lage O.M."/>
            <person name="Pohl T."/>
            <person name="Merkel B.J."/>
            <person name="Hornburger P."/>
            <person name="Mueller R.-W."/>
            <person name="Bruemmer F."/>
            <person name="Labrenz M."/>
            <person name="Spormann A.M."/>
            <person name="Op den Camp H."/>
            <person name="Overmann J."/>
            <person name="Amann R."/>
            <person name="Jetten M.S.M."/>
            <person name="Mascher T."/>
            <person name="Medema M.H."/>
            <person name="Devos D.P."/>
            <person name="Kaster A.-K."/>
            <person name="Ovreas L."/>
            <person name="Rohde M."/>
            <person name="Galperin M.Y."/>
            <person name="Jogler C."/>
        </authorList>
    </citation>
    <scope>NUCLEOTIDE SEQUENCE [LARGE SCALE GENOMIC DNA]</scope>
    <source>
        <strain evidence="4 5">Pan265</strain>
    </source>
</reference>
<dbReference type="GO" id="GO:0008168">
    <property type="term" value="F:methyltransferase activity"/>
    <property type="evidence" value="ECO:0007669"/>
    <property type="project" value="UniProtKB-KW"/>
</dbReference>